<proteinExistence type="predicted"/>
<dbReference type="InterPro" id="IPR051908">
    <property type="entry name" value="Ribosomal_N-acetyltransferase"/>
</dbReference>
<dbReference type="PANTHER" id="PTHR43441:SF12">
    <property type="entry name" value="RIBOSOMAL N-ACETYLTRANSFERASE YDAF-RELATED"/>
    <property type="match status" value="1"/>
</dbReference>
<dbReference type="Pfam" id="PF13302">
    <property type="entry name" value="Acetyltransf_3"/>
    <property type="match status" value="1"/>
</dbReference>
<dbReference type="GO" id="GO:0008999">
    <property type="term" value="F:protein-N-terminal-alanine acetyltransferase activity"/>
    <property type="evidence" value="ECO:0007669"/>
    <property type="project" value="TreeGrafter"/>
</dbReference>
<reference evidence="2" key="1">
    <citation type="submission" date="2020-08" db="EMBL/GenBank/DDBJ databases">
        <title>Genome public.</title>
        <authorList>
            <person name="Liu C."/>
            <person name="Sun Q."/>
        </authorList>
    </citation>
    <scope>NUCLEOTIDE SEQUENCE</scope>
    <source>
        <strain evidence="2">BX21</strain>
    </source>
</reference>
<keyword evidence="3" id="KW-1185">Reference proteome</keyword>
<sequence length="179" mass="20580">MFKYIIDNDVELQLLDLYHADEIFKSIDSSRDHLREYLPWVDSTISISDTREFIQGSKKQYAANNGFDTGIWYKGEFAGIIGFHSINRNIKSISIGYWLNEGFVGKGIMTRACSVLTDYAFNILNFNRVEIQCAIDNLKSRAIPERLGFVQEGVIRDGELLNGNYVDCVIYGMLKREWV</sequence>
<dbReference type="Proteomes" id="UP000601171">
    <property type="component" value="Unassembled WGS sequence"/>
</dbReference>
<dbReference type="EMBL" id="JACRTG010000018">
    <property type="protein sequence ID" value="MBC8588002.1"/>
    <property type="molecule type" value="Genomic_DNA"/>
</dbReference>
<gene>
    <name evidence="2" type="ORF">H8707_07100</name>
</gene>
<dbReference type="InterPro" id="IPR000182">
    <property type="entry name" value="GNAT_dom"/>
</dbReference>
<dbReference type="Gene3D" id="3.40.630.30">
    <property type="match status" value="1"/>
</dbReference>
<dbReference type="PANTHER" id="PTHR43441">
    <property type="entry name" value="RIBOSOMAL-PROTEIN-SERINE ACETYLTRANSFERASE"/>
    <property type="match status" value="1"/>
</dbReference>
<organism evidence="2 3">
    <name type="scientific">Paratissierella segnis</name>
    <dbReference type="NCBI Taxonomy" id="2763679"/>
    <lineage>
        <taxon>Bacteria</taxon>
        <taxon>Bacillati</taxon>
        <taxon>Bacillota</taxon>
        <taxon>Tissierellia</taxon>
        <taxon>Tissierellales</taxon>
        <taxon>Tissierellaceae</taxon>
        <taxon>Paratissierella</taxon>
    </lineage>
</organism>
<evidence type="ECO:0000259" key="1">
    <source>
        <dbReference type="PROSITE" id="PS51186"/>
    </source>
</evidence>
<dbReference type="GO" id="GO:0005737">
    <property type="term" value="C:cytoplasm"/>
    <property type="evidence" value="ECO:0007669"/>
    <property type="project" value="TreeGrafter"/>
</dbReference>
<evidence type="ECO:0000313" key="2">
    <source>
        <dbReference type="EMBL" id="MBC8588002.1"/>
    </source>
</evidence>
<protein>
    <submittedName>
        <fullName evidence="2">GNAT family N-acetyltransferase</fullName>
    </submittedName>
</protein>
<dbReference type="RefSeq" id="WP_262429457.1">
    <property type="nucleotide sequence ID" value="NZ_JACRTG010000018.1"/>
</dbReference>
<evidence type="ECO:0000313" key="3">
    <source>
        <dbReference type="Proteomes" id="UP000601171"/>
    </source>
</evidence>
<feature type="domain" description="N-acetyltransferase" evidence="1">
    <location>
        <begin position="22"/>
        <end position="167"/>
    </location>
</feature>
<dbReference type="InterPro" id="IPR016181">
    <property type="entry name" value="Acyl_CoA_acyltransferase"/>
</dbReference>
<comment type="caution">
    <text evidence="2">The sequence shown here is derived from an EMBL/GenBank/DDBJ whole genome shotgun (WGS) entry which is preliminary data.</text>
</comment>
<dbReference type="SUPFAM" id="SSF55729">
    <property type="entry name" value="Acyl-CoA N-acyltransferases (Nat)"/>
    <property type="match status" value="1"/>
</dbReference>
<name>A0A926EUZ1_9FIRM</name>
<dbReference type="AlphaFoldDB" id="A0A926EUZ1"/>
<accession>A0A926EUZ1</accession>
<dbReference type="PROSITE" id="PS51186">
    <property type="entry name" value="GNAT"/>
    <property type="match status" value="1"/>
</dbReference>
<dbReference type="GO" id="GO:1990189">
    <property type="term" value="F:protein N-terminal-serine acetyltransferase activity"/>
    <property type="evidence" value="ECO:0007669"/>
    <property type="project" value="TreeGrafter"/>
</dbReference>